<dbReference type="AlphaFoldDB" id="A0A849AKK8"/>
<dbReference type="EMBL" id="JABENB010000001">
    <property type="protein sequence ID" value="NNG39851.1"/>
    <property type="molecule type" value="Genomic_DNA"/>
</dbReference>
<keyword evidence="3" id="KW-1185">Reference proteome</keyword>
<accession>A0A849AKK8</accession>
<gene>
    <name evidence="2" type="ORF">HJ588_11265</name>
</gene>
<name>A0A849AKK8_9MICO</name>
<dbReference type="InterPro" id="IPR040891">
    <property type="entry name" value="HEPN_SAV_6107"/>
</dbReference>
<proteinExistence type="predicted"/>
<evidence type="ECO:0000313" key="3">
    <source>
        <dbReference type="Proteomes" id="UP000557772"/>
    </source>
</evidence>
<evidence type="ECO:0000313" key="2">
    <source>
        <dbReference type="EMBL" id="NNG39851.1"/>
    </source>
</evidence>
<dbReference type="RefSeq" id="WP_171154986.1">
    <property type="nucleotide sequence ID" value="NZ_JABENB010000001.1"/>
</dbReference>
<evidence type="ECO:0000259" key="1">
    <source>
        <dbReference type="Pfam" id="PF18726"/>
    </source>
</evidence>
<dbReference type="Pfam" id="PF18726">
    <property type="entry name" value="HEPN_SAV_6107"/>
    <property type="match status" value="1"/>
</dbReference>
<dbReference type="Proteomes" id="UP000557772">
    <property type="component" value="Unassembled WGS sequence"/>
</dbReference>
<feature type="domain" description="SAV-6107-like HEPN" evidence="1">
    <location>
        <begin position="35"/>
        <end position="129"/>
    </location>
</feature>
<protein>
    <recommendedName>
        <fullName evidence="1">SAV-6107-like HEPN domain-containing protein</fullName>
    </recommendedName>
</protein>
<comment type="caution">
    <text evidence="2">The sequence shown here is derived from an EMBL/GenBank/DDBJ whole genome shotgun (WGS) entry which is preliminary data.</text>
</comment>
<reference evidence="2 3" key="1">
    <citation type="submission" date="2020-05" db="EMBL/GenBank/DDBJ databases">
        <title>Flexivirga sp. ID2601S isolated from air conditioner.</title>
        <authorList>
            <person name="Kim D.H."/>
        </authorList>
    </citation>
    <scope>NUCLEOTIDE SEQUENCE [LARGE SCALE GENOMIC DNA]</scope>
    <source>
        <strain evidence="2 3">ID2601S</strain>
    </source>
</reference>
<sequence>MRRSARPARSVHSGAPVAGAVLDLIDRTRTGLLQACHATSADERYRLAHLAALRAAAAVLAADARRTAGSRPRNVWSVLPAVAPELSEWAQFFEGTAARRQLLERGAAEVSTREADDLVRQVEAFLELVLTHLGLPMMESFTACVAPVPTLSVVGHPHISEAV</sequence>
<organism evidence="2 3">
    <name type="scientific">Flexivirga aerilata</name>
    <dbReference type="NCBI Taxonomy" id="1656889"/>
    <lineage>
        <taxon>Bacteria</taxon>
        <taxon>Bacillati</taxon>
        <taxon>Actinomycetota</taxon>
        <taxon>Actinomycetes</taxon>
        <taxon>Micrococcales</taxon>
        <taxon>Dermacoccaceae</taxon>
        <taxon>Flexivirga</taxon>
    </lineage>
</organism>